<protein>
    <submittedName>
        <fullName evidence="1">Uncharacterized protein</fullName>
    </submittedName>
</protein>
<reference evidence="1 2" key="1">
    <citation type="submission" date="2021-05" db="EMBL/GenBank/DDBJ databases">
        <title>Croceibacterium sp. LX-88 genome sequence.</title>
        <authorList>
            <person name="Luo X."/>
        </authorList>
    </citation>
    <scope>NUCLEOTIDE SEQUENCE [LARGE SCALE GENOMIC DNA]</scope>
    <source>
        <strain evidence="1 2">LX-88</strain>
    </source>
</reference>
<dbReference type="Proteomes" id="UP000811255">
    <property type="component" value="Unassembled WGS sequence"/>
</dbReference>
<keyword evidence="2" id="KW-1185">Reference proteome</keyword>
<dbReference type="RefSeq" id="WP_214536368.1">
    <property type="nucleotide sequence ID" value="NZ_JAHFVK010000002.1"/>
</dbReference>
<name>A0ABS5W615_9SPHN</name>
<accession>A0ABS5W615</accession>
<gene>
    <name evidence="1" type="ORF">KK137_10390</name>
</gene>
<evidence type="ECO:0000313" key="2">
    <source>
        <dbReference type="Proteomes" id="UP000811255"/>
    </source>
</evidence>
<organism evidence="1 2">
    <name type="scientific">Croceibacterium selenioxidans</name>
    <dbReference type="NCBI Taxonomy" id="2838833"/>
    <lineage>
        <taxon>Bacteria</taxon>
        <taxon>Pseudomonadati</taxon>
        <taxon>Pseudomonadota</taxon>
        <taxon>Alphaproteobacteria</taxon>
        <taxon>Sphingomonadales</taxon>
        <taxon>Erythrobacteraceae</taxon>
        <taxon>Croceibacterium</taxon>
    </lineage>
</organism>
<proteinExistence type="predicted"/>
<evidence type="ECO:0000313" key="1">
    <source>
        <dbReference type="EMBL" id="MBT2134743.1"/>
    </source>
</evidence>
<dbReference type="EMBL" id="JAHFVK010000002">
    <property type="protein sequence ID" value="MBT2134743.1"/>
    <property type="molecule type" value="Genomic_DNA"/>
</dbReference>
<sequence>MAEQAGIYAGSGGYDIAVAGKTSLTGAVIASEADPANNRLSTGTLELGEIDNRERWSASQTQLDLGLGAHIGKTAASSGTRDLGTSLAGVNLPGLGRVSATPPVALGASGRQSGTTVSAIAPGTIEITSPDAASLAAAASVSRDPAHANAGALIREFDDTERQEIAAGFDAARTLAKETGTVFANRAKAETVLRDEAAAAQARGDTAEYERLTSEADKLNQTYGGGSAARLLATAITGAAGGDITGSLGGLAQGAAVNVLQGLAASEIKTIADSLDGTAESHGNDV</sequence>
<comment type="caution">
    <text evidence="1">The sequence shown here is derived from an EMBL/GenBank/DDBJ whole genome shotgun (WGS) entry which is preliminary data.</text>
</comment>